<feature type="domain" description="Plastocyanin-like" evidence="12">
    <location>
        <begin position="117"/>
        <end position="172"/>
    </location>
</feature>
<evidence type="ECO:0000256" key="10">
    <source>
        <dbReference type="SAM" id="MobiDB-lite"/>
    </source>
</evidence>
<dbReference type="GO" id="GO:0016491">
    <property type="term" value="F:oxidoreductase activity"/>
    <property type="evidence" value="ECO:0007669"/>
    <property type="project" value="UniProtKB-KW"/>
</dbReference>
<dbReference type="SUPFAM" id="SSF49503">
    <property type="entry name" value="Cupredoxins"/>
    <property type="match status" value="3"/>
</dbReference>
<protein>
    <recommendedName>
        <fullName evidence="6">Multicopper oxidase CueO</fullName>
        <ecNumber evidence="5">1.16.3.4</ecNumber>
    </recommendedName>
    <alternativeName>
        <fullName evidence="7">Copper efflux oxidase</fullName>
    </alternativeName>
    <alternativeName>
        <fullName evidence="8">Cuprous oxidase</fullName>
    </alternativeName>
</protein>
<comment type="subunit">
    <text evidence="2">Monomer.</text>
</comment>
<keyword evidence="4" id="KW-0560">Oxidoreductase</keyword>
<comment type="caution">
    <text evidence="13">The sequence shown here is derived from an EMBL/GenBank/DDBJ whole genome shotgun (WGS) entry which is preliminary data.</text>
</comment>
<organism evidence="13 14">
    <name type="scientific">Lolliginicoccus lacisalsi</name>
    <dbReference type="NCBI Taxonomy" id="2742202"/>
    <lineage>
        <taxon>Bacteria</taxon>
        <taxon>Bacillati</taxon>
        <taxon>Actinomycetota</taxon>
        <taxon>Actinomycetes</taxon>
        <taxon>Mycobacteriales</taxon>
        <taxon>Hoyosellaceae</taxon>
        <taxon>Lolliginicoccus</taxon>
    </lineage>
</organism>
<dbReference type="Proteomes" id="UP000642993">
    <property type="component" value="Unassembled WGS sequence"/>
</dbReference>
<evidence type="ECO:0000256" key="9">
    <source>
        <dbReference type="ARBA" id="ARBA00048092"/>
    </source>
</evidence>
<feature type="region of interest" description="Disordered" evidence="10">
    <location>
        <begin position="1"/>
        <end position="39"/>
    </location>
</feature>
<comment type="similarity">
    <text evidence="1">Belongs to the multicopper oxidase family.</text>
</comment>
<keyword evidence="14" id="KW-1185">Reference proteome</keyword>
<dbReference type="EC" id="1.16.3.4" evidence="5"/>
<name>A0A927JC94_9ACTN</name>
<feature type="domain" description="Plastocyanin-like" evidence="12">
    <location>
        <begin position="201"/>
        <end position="243"/>
    </location>
</feature>
<sequence>MQENTATGNASAPCHGRARRVCNPGKHPASRGRTGNPALNRRHLLRLGGGALVVGAAASLSVLTSRGASEAANLLPALVRSDRPLPPRFVVPLPRPAQRTGSSVSLVQRIAEQEIIPGTRTRITGYNGTFPGPTIRAHRGQPVTVRVRNELDIGTVTHLHGGRMPPEQDGYPTDLLLPASGRTPKAIESGLAMPGRTTLAERDYAYPMDQRAATLWYHDHAMDFTGPNVYAGLAGACIISDDEERAHPLPEADRDLELVLADRSFDADAQFAYPALAPDQAYPGVHPLYLAGVLGDTILVNGAPWPVHEVSAGRYRLRWINASNARAYRLELEPGGELTQIGSDGGLLERPVRRRVITIAPGERIDTTLDFSAYPDGSRVTIRNTFGFGSTDAVMQFHVVRRIKDETHIPDRLSTVPALRREDAVRTRDFFLALELGAGHHHGAAPRPTGFLPHRWTINGLTVDTERDWATPQFGDVEIWRFTGVAAHPVHMHLVAFQVLSRNGGPIRPGDIGWKDTVDLGPLETLEVITRFDGFRGRYVMHCHNLEHEDMAMMANFTVV</sequence>
<gene>
    <name evidence="13" type="ORF">HT102_08460</name>
</gene>
<dbReference type="Gene3D" id="2.60.40.420">
    <property type="entry name" value="Cupredoxins - blue copper proteins"/>
    <property type="match status" value="3"/>
</dbReference>
<dbReference type="Pfam" id="PF07732">
    <property type="entry name" value="Cu-oxidase_3"/>
    <property type="match status" value="2"/>
</dbReference>
<evidence type="ECO:0000256" key="2">
    <source>
        <dbReference type="ARBA" id="ARBA00011245"/>
    </source>
</evidence>
<evidence type="ECO:0000256" key="3">
    <source>
        <dbReference type="ARBA" id="ARBA00022723"/>
    </source>
</evidence>
<dbReference type="InterPro" id="IPR008972">
    <property type="entry name" value="Cupredoxin"/>
</dbReference>
<dbReference type="PANTHER" id="PTHR48267:SF1">
    <property type="entry name" value="BILIRUBIN OXIDASE"/>
    <property type="match status" value="1"/>
</dbReference>
<accession>A0A927JC94</accession>
<dbReference type="InterPro" id="IPR011707">
    <property type="entry name" value="Cu-oxidase-like_N"/>
</dbReference>
<feature type="compositionally biased region" description="Polar residues" evidence="10">
    <location>
        <begin position="1"/>
        <end position="10"/>
    </location>
</feature>
<comment type="catalytic activity">
    <reaction evidence="9">
        <text>4 Cu(+) + O2 + 4 H(+) = 4 Cu(2+) + 2 H2O</text>
        <dbReference type="Rhea" id="RHEA:30083"/>
        <dbReference type="ChEBI" id="CHEBI:15377"/>
        <dbReference type="ChEBI" id="CHEBI:15378"/>
        <dbReference type="ChEBI" id="CHEBI:15379"/>
        <dbReference type="ChEBI" id="CHEBI:29036"/>
        <dbReference type="ChEBI" id="CHEBI:49552"/>
        <dbReference type="EC" id="1.16.3.4"/>
    </reaction>
    <physiologicalReaction direction="left-to-right" evidence="9">
        <dbReference type="Rhea" id="RHEA:30084"/>
    </physiologicalReaction>
</comment>
<evidence type="ECO:0000256" key="1">
    <source>
        <dbReference type="ARBA" id="ARBA00010609"/>
    </source>
</evidence>
<dbReference type="InterPro" id="IPR045087">
    <property type="entry name" value="Cu-oxidase_fam"/>
</dbReference>
<evidence type="ECO:0000256" key="7">
    <source>
        <dbReference type="ARBA" id="ARBA00042896"/>
    </source>
</evidence>
<feature type="domain" description="Plastocyanin-like" evidence="11">
    <location>
        <begin position="454"/>
        <end position="559"/>
    </location>
</feature>
<dbReference type="Pfam" id="PF07731">
    <property type="entry name" value="Cu-oxidase_2"/>
    <property type="match status" value="1"/>
</dbReference>
<dbReference type="GO" id="GO:0005507">
    <property type="term" value="F:copper ion binding"/>
    <property type="evidence" value="ECO:0007669"/>
    <property type="project" value="InterPro"/>
</dbReference>
<dbReference type="PROSITE" id="PS00080">
    <property type="entry name" value="MULTICOPPER_OXIDASE2"/>
    <property type="match status" value="1"/>
</dbReference>
<dbReference type="InterPro" id="IPR002355">
    <property type="entry name" value="Cu_oxidase_Cu_BS"/>
</dbReference>
<proteinExistence type="inferred from homology"/>
<dbReference type="PROSITE" id="PS51318">
    <property type="entry name" value="TAT"/>
    <property type="match status" value="1"/>
</dbReference>
<dbReference type="EMBL" id="JACYWE010000004">
    <property type="protein sequence ID" value="MBD8506515.1"/>
    <property type="molecule type" value="Genomic_DNA"/>
</dbReference>
<evidence type="ECO:0000313" key="14">
    <source>
        <dbReference type="Proteomes" id="UP000642993"/>
    </source>
</evidence>
<dbReference type="AlphaFoldDB" id="A0A927JC94"/>
<evidence type="ECO:0000256" key="4">
    <source>
        <dbReference type="ARBA" id="ARBA00023002"/>
    </source>
</evidence>
<evidence type="ECO:0000259" key="11">
    <source>
        <dbReference type="Pfam" id="PF07731"/>
    </source>
</evidence>
<evidence type="ECO:0000256" key="6">
    <source>
        <dbReference type="ARBA" id="ARBA00041027"/>
    </source>
</evidence>
<evidence type="ECO:0000256" key="5">
    <source>
        <dbReference type="ARBA" id="ARBA00038978"/>
    </source>
</evidence>
<keyword evidence="3" id="KW-0479">Metal-binding</keyword>
<evidence type="ECO:0000313" key="13">
    <source>
        <dbReference type="EMBL" id="MBD8506515.1"/>
    </source>
</evidence>
<dbReference type="InterPro" id="IPR011706">
    <property type="entry name" value="Cu-oxidase_C"/>
</dbReference>
<reference evidence="13" key="1">
    <citation type="submission" date="2020-09" db="EMBL/GenBank/DDBJ databases">
        <title>Hoyosella lacisalsi sp. nov., a halotolerant actinobacterium isolated from soil of Lake Gudzhirganskoe.</title>
        <authorList>
            <person name="Yang Q."/>
            <person name="Guo P.Y."/>
            <person name="Liu S.W."/>
            <person name="Li F.N."/>
            <person name="Sun C.H."/>
        </authorList>
    </citation>
    <scope>NUCLEOTIDE SEQUENCE</scope>
    <source>
        <strain evidence="13">G463</strain>
    </source>
</reference>
<evidence type="ECO:0000259" key="12">
    <source>
        <dbReference type="Pfam" id="PF07732"/>
    </source>
</evidence>
<dbReference type="InterPro" id="IPR006311">
    <property type="entry name" value="TAT_signal"/>
</dbReference>
<dbReference type="PANTHER" id="PTHR48267">
    <property type="entry name" value="CUPREDOXIN SUPERFAMILY PROTEIN"/>
    <property type="match status" value="1"/>
</dbReference>
<evidence type="ECO:0000256" key="8">
    <source>
        <dbReference type="ARBA" id="ARBA00043090"/>
    </source>
</evidence>